<proteinExistence type="predicted"/>
<sequence length="101" mass="11380">MGLIFLVDKANSPIDQLLNDNFYQNPAKSIKLKFNFLAGNIFIKPKLNFTGITSLGFGKTTSKPHDSLPYILTAYRITERFVLGINQYGLSLFFIIQSGLF</sequence>
<name>A0A098GC26_LEGMI</name>
<accession>A0A098GC26</accession>
<gene>
    <name evidence="1" type="ORF">LMI_0729</name>
</gene>
<dbReference type="AlphaFoldDB" id="A0A098GC26"/>
<evidence type="ECO:0000313" key="1">
    <source>
        <dbReference type="EMBL" id="CEG60053.1"/>
    </source>
</evidence>
<reference evidence="2" key="1">
    <citation type="submission" date="2014-09" db="EMBL/GenBank/DDBJ databases">
        <authorList>
            <person name="Gomez-Valero L."/>
        </authorList>
    </citation>
    <scope>NUCLEOTIDE SEQUENCE [LARGE SCALE GENOMIC DNA]</scope>
    <source>
        <strain evidence="2">ATCC33218</strain>
    </source>
</reference>
<dbReference type="HOGENOM" id="CLU_2290315_0_0_6"/>
<dbReference type="KEGG" id="tmc:LMI_0729"/>
<evidence type="ECO:0000313" key="2">
    <source>
        <dbReference type="Proteomes" id="UP000032414"/>
    </source>
</evidence>
<organism evidence="1 2">
    <name type="scientific">Legionella micdadei</name>
    <name type="common">Tatlockia micdadei</name>
    <dbReference type="NCBI Taxonomy" id="451"/>
    <lineage>
        <taxon>Bacteria</taxon>
        <taxon>Pseudomonadati</taxon>
        <taxon>Pseudomonadota</taxon>
        <taxon>Gammaproteobacteria</taxon>
        <taxon>Legionellales</taxon>
        <taxon>Legionellaceae</taxon>
        <taxon>Legionella</taxon>
    </lineage>
</organism>
<dbReference type="EMBL" id="LN614830">
    <property type="protein sequence ID" value="CEG60053.1"/>
    <property type="molecule type" value="Genomic_DNA"/>
</dbReference>
<dbReference type="Proteomes" id="UP000032414">
    <property type="component" value="Chromosome I"/>
</dbReference>
<protein>
    <submittedName>
        <fullName evidence="1">Uncharacterized protein</fullName>
    </submittedName>
</protein>